<reference evidence="2" key="1">
    <citation type="submission" date="2022-11" db="UniProtKB">
        <authorList>
            <consortium name="WormBaseParasite"/>
        </authorList>
    </citation>
    <scope>IDENTIFICATION</scope>
</reference>
<name>A0A915D5Z6_9BILA</name>
<accession>A0A915D5Z6</accession>
<dbReference type="Proteomes" id="UP000887574">
    <property type="component" value="Unplaced"/>
</dbReference>
<protein>
    <submittedName>
        <fullName evidence="2">Uncharacterized protein</fullName>
    </submittedName>
</protein>
<dbReference type="InterPro" id="IPR032675">
    <property type="entry name" value="LRR_dom_sf"/>
</dbReference>
<evidence type="ECO:0000313" key="2">
    <source>
        <dbReference type="WBParaSite" id="jg16404"/>
    </source>
</evidence>
<dbReference type="AlphaFoldDB" id="A0A915D5Z6"/>
<dbReference type="Gene3D" id="3.80.10.10">
    <property type="entry name" value="Ribonuclease Inhibitor"/>
    <property type="match status" value="1"/>
</dbReference>
<dbReference type="WBParaSite" id="jg16404">
    <property type="protein sequence ID" value="jg16404"/>
    <property type="gene ID" value="jg16404"/>
</dbReference>
<dbReference type="SUPFAM" id="SSF52047">
    <property type="entry name" value="RNI-like"/>
    <property type="match status" value="1"/>
</dbReference>
<proteinExistence type="predicted"/>
<organism evidence="1 2">
    <name type="scientific">Ditylenchus dipsaci</name>
    <dbReference type="NCBI Taxonomy" id="166011"/>
    <lineage>
        <taxon>Eukaryota</taxon>
        <taxon>Metazoa</taxon>
        <taxon>Ecdysozoa</taxon>
        <taxon>Nematoda</taxon>
        <taxon>Chromadorea</taxon>
        <taxon>Rhabditida</taxon>
        <taxon>Tylenchina</taxon>
        <taxon>Tylenchomorpha</taxon>
        <taxon>Sphaerularioidea</taxon>
        <taxon>Anguinidae</taxon>
        <taxon>Anguininae</taxon>
        <taxon>Ditylenchus</taxon>
    </lineage>
</organism>
<sequence length="324" mass="36672">MHYQLTNSLVIFLSQASKLEYLEIKQCIMGQLFSNGILYNENGSSVKFPTNLRYLSIDESVESAQLLQKLGEQCPKLECLNYAAHVINIDKTLAKGLRYLQIRLEYQQKQQFVDCLDSLSNLQALELYVIDQRGVFFADKTLKTVVEKCGKLEHVSLAGEDPSNSALKYFDLLALSKLDQLTSLEIRTCDKYDCKQVQALFQAVYERKKLEHFETDAIIPAEHICKALSICKNLRRLAVHSLDSSGYSAICKTMLSSHKDEILPKTVTDSRILQIRVASYGSLKCDYPDNAWIKIGGEYEAGVLTIQTRKKIRLGKLSSVASYM</sequence>
<keyword evidence="1" id="KW-1185">Reference proteome</keyword>
<evidence type="ECO:0000313" key="1">
    <source>
        <dbReference type="Proteomes" id="UP000887574"/>
    </source>
</evidence>